<dbReference type="AlphaFoldDB" id="A0A518KEZ3"/>
<keyword evidence="2" id="KW-0408">Iron</keyword>
<evidence type="ECO:0000313" key="6">
    <source>
        <dbReference type="Proteomes" id="UP000316426"/>
    </source>
</evidence>
<dbReference type="RefSeq" id="WP_145116801.1">
    <property type="nucleotide sequence ID" value="NZ_CP036349.1"/>
</dbReference>
<dbReference type="CDD" id="cd01335">
    <property type="entry name" value="Radical_SAM"/>
    <property type="match status" value="1"/>
</dbReference>
<dbReference type="SUPFAM" id="SSF102114">
    <property type="entry name" value="Radical SAM enzymes"/>
    <property type="match status" value="1"/>
</dbReference>
<dbReference type="Proteomes" id="UP000316426">
    <property type="component" value="Chromosome"/>
</dbReference>
<evidence type="ECO:0000259" key="4">
    <source>
        <dbReference type="PROSITE" id="PS51918"/>
    </source>
</evidence>
<dbReference type="KEGG" id="bmei:Spa11_45890"/>
<evidence type="ECO:0000313" key="5">
    <source>
        <dbReference type="EMBL" id="QDV76359.1"/>
    </source>
</evidence>
<dbReference type="PROSITE" id="PS51918">
    <property type="entry name" value="RADICAL_SAM"/>
    <property type="match status" value="1"/>
</dbReference>
<accession>A0A518KEZ3</accession>
<keyword evidence="1" id="KW-0479">Metal-binding</keyword>
<reference evidence="5 6" key="1">
    <citation type="submission" date="2019-02" db="EMBL/GenBank/DDBJ databases">
        <title>Deep-cultivation of Planctomycetes and their phenomic and genomic characterization uncovers novel biology.</title>
        <authorList>
            <person name="Wiegand S."/>
            <person name="Jogler M."/>
            <person name="Boedeker C."/>
            <person name="Pinto D."/>
            <person name="Vollmers J."/>
            <person name="Rivas-Marin E."/>
            <person name="Kohn T."/>
            <person name="Peeters S.H."/>
            <person name="Heuer A."/>
            <person name="Rast P."/>
            <person name="Oberbeckmann S."/>
            <person name="Bunk B."/>
            <person name="Jeske O."/>
            <person name="Meyerdierks A."/>
            <person name="Storesund J.E."/>
            <person name="Kallscheuer N."/>
            <person name="Luecker S."/>
            <person name="Lage O.M."/>
            <person name="Pohl T."/>
            <person name="Merkel B.J."/>
            <person name="Hornburger P."/>
            <person name="Mueller R.-W."/>
            <person name="Bruemmer F."/>
            <person name="Labrenz M."/>
            <person name="Spormann A.M."/>
            <person name="Op den Camp H."/>
            <person name="Overmann J."/>
            <person name="Amann R."/>
            <person name="Jetten M.S.M."/>
            <person name="Mascher T."/>
            <person name="Medema M.H."/>
            <person name="Devos D.P."/>
            <person name="Kaster A.-K."/>
            <person name="Ovreas L."/>
            <person name="Rohde M."/>
            <person name="Galperin M.Y."/>
            <person name="Jogler C."/>
        </authorList>
    </citation>
    <scope>NUCLEOTIDE SEQUENCE [LARGE SCALE GENOMIC DNA]</scope>
    <source>
        <strain evidence="5 6">Spa11</strain>
    </source>
</reference>
<dbReference type="SMART" id="SM00729">
    <property type="entry name" value="Elp3"/>
    <property type="match status" value="1"/>
</dbReference>
<dbReference type="Pfam" id="PF04055">
    <property type="entry name" value="Radical_SAM"/>
    <property type="match status" value="1"/>
</dbReference>
<dbReference type="NCBIfam" id="NF033668">
    <property type="entry name" value="rSAM_PA0069"/>
    <property type="match status" value="1"/>
</dbReference>
<keyword evidence="3" id="KW-0411">Iron-sulfur</keyword>
<dbReference type="Gene3D" id="3.80.30.30">
    <property type="match status" value="1"/>
</dbReference>
<evidence type="ECO:0000256" key="1">
    <source>
        <dbReference type="ARBA" id="ARBA00022723"/>
    </source>
</evidence>
<dbReference type="InterPro" id="IPR006638">
    <property type="entry name" value="Elp3/MiaA/NifB-like_rSAM"/>
</dbReference>
<organism evidence="5 6">
    <name type="scientific">Botrimarina mediterranea</name>
    <dbReference type="NCBI Taxonomy" id="2528022"/>
    <lineage>
        <taxon>Bacteria</taxon>
        <taxon>Pseudomonadati</taxon>
        <taxon>Planctomycetota</taxon>
        <taxon>Planctomycetia</taxon>
        <taxon>Pirellulales</taxon>
        <taxon>Lacipirellulaceae</taxon>
        <taxon>Botrimarina</taxon>
    </lineage>
</organism>
<dbReference type="SFLD" id="SFLDG01084">
    <property type="entry name" value="Uncharacterised_Radical_SAM_Su"/>
    <property type="match status" value="1"/>
</dbReference>
<gene>
    <name evidence="5" type="ORF">Spa11_45890</name>
</gene>
<dbReference type="InterPro" id="IPR040086">
    <property type="entry name" value="MJ0683-like"/>
</dbReference>
<name>A0A518KEZ3_9BACT</name>
<dbReference type="EMBL" id="CP036349">
    <property type="protein sequence ID" value="QDV76359.1"/>
    <property type="molecule type" value="Genomic_DNA"/>
</dbReference>
<evidence type="ECO:0000256" key="2">
    <source>
        <dbReference type="ARBA" id="ARBA00023004"/>
    </source>
</evidence>
<feature type="domain" description="Radical SAM core" evidence="4">
    <location>
        <begin position="94"/>
        <end position="331"/>
    </location>
</feature>
<dbReference type="InterPro" id="IPR007197">
    <property type="entry name" value="rSAM"/>
</dbReference>
<proteinExistence type="predicted"/>
<dbReference type="GO" id="GO:0051536">
    <property type="term" value="F:iron-sulfur cluster binding"/>
    <property type="evidence" value="ECO:0007669"/>
    <property type="project" value="UniProtKB-KW"/>
</dbReference>
<protein>
    <submittedName>
        <fullName evidence="5">Radical SAM superfamily protein</fullName>
    </submittedName>
</protein>
<dbReference type="PANTHER" id="PTHR43432">
    <property type="entry name" value="SLR0285 PROTEIN"/>
    <property type="match status" value="1"/>
</dbReference>
<evidence type="ECO:0000256" key="3">
    <source>
        <dbReference type="ARBA" id="ARBA00023014"/>
    </source>
</evidence>
<dbReference type="SFLD" id="SFLDS00029">
    <property type="entry name" value="Radical_SAM"/>
    <property type="match status" value="1"/>
</dbReference>
<sequence>MLSSTSSSSPAVLVELKLPAGPVGRWTGRGSAFRPANPHEAVRTEADWEQVAEDADFLASHGLLDGSSSSGAAKLRTTIEGDRSQSIVNRNDSPDLPFRWSVNPYRGCEHGCAYCYARPSHEFLGSDAGLGFETRIVAKTDAPELLRKWLARPRWRPEPIVFSGVTDCYQPLESRLEITRGCLAVAAECRQPVGVVTKNALVTRDIDLLAELARHKAVVVAVSLTTLDEKLARKMEPRTSTPTARLEAIAELTAAGIPTHAMVAPMIPGLNDHEVPHLLAAARDAGAASASYTLLRLASSVRDVFIEWLRRCEPDRAPKVEALIRGARGGRWNDPRFGHRMAGSGAYAGQIARTFSVFANREGLQRSPEPLSSASFRPPSAERQLALF</sequence>
<dbReference type="PANTHER" id="PTHR43432:SF3">
    <property type="entry name" value="SLR0285 PROTEIN"/>
    <property type="match status" value="1"/>
</dbReference>
<keyword evidence="6" id="KW-1185">Reference proteome</keyword>
<dbReference type="GO" id="GO:0046872">
    <property type="term" value="F:metal ion binding"/>
    <property type="evidence" value="ECO:0007669"/>
    <property type="project" value="UniProtKB-KW"/>
</dbReference>
<dbReference type="InterPro" id="IPR058240">
    <property type="entry name" value="rSAM_sf"/>
</dbReference>
<dbReference type="GO" id="GO:0003824">
    <property type="term" value="F:catalytic activity"/>
    <property type="evidence" value="ECO:0007669"/>
    <property type="project" value="InterPro"/>
</dbReference>